<dbReference type="CDD" id="cd10787">
    <property type="entry name" value="LamB_YcsF_like"/>
    <property type="match status" value="1"/>
</dbReference>
<keyword evidence="1" id="KW-0378">Hydrolase</keyword>
<reference evidence="2 3" key="1">
    <citation type="submission" date="2019-10" db="EMBL/GenBank/DDBJ databases">
        <title>Gracilibacillus sp. nov. isolated from rice seeds.</title>
        <authorList>
            <person name="He S."/>
        </authorList>
    </citation>
    <scope>NUCLEOTIDE SEQUENCE [LARGE SCALE GENOMIC DNA]</scope>
    <source>
        <strain evidence="2 3">TD8</strain>
    </source>
</reference>
<comment type="catalytic activity">
    <reaction evidence="1">
        <text>5-oxo-L-proline + ATP + 2 H2O = L-glutamate + ADP + phosphate + H(+)</text>
        <dbReference type="Rhea" id="RHEA:10348"/>
        <dbReference type="ChEBI" id="CHEBI:15377"/>
        <dbReference type="ChEBI" id="CHEBI:15378"/>
        <dbReference type="ChEBI" id="CHEBI:29985"/>
        <dbReference type="ChEBI" id="CHEBI:30616"/>
        <dbReference type="ChEBI" id="CHEBI:43474"/>
        <dbReference type="ChEBI" id="CHEBI:58402"/>
        <dbReference type="ChEBI" id="CHEBI:456216"/>
        <dbReference type="EC" id="3.5.2.9"/>
    </reaction>
</comment>
<dbReference type="GO" id="GO:0005524">
    <property type="term" value="F:ATP binding"/>
    <property type="evidence" value="ECO:0007669"/>
    <property type="project" value="UniProtKB-UniRule"/>
</dbReference>
<dbReference type="AlphaFoldDB" id="A0A7C8GR05"/>
<accession>A0A7C8GR05</accession>
<dbReference type="Proteomes" id="UP000480246">
    <property type="component" value="Unassembled WGS sequence"/>
</dbReference>
<dbReference type="PANTHER" id="PTHR30292:SF0">
    <property type="entry name" value="5-OXOPROLINASE SUBUNIT A"/>
    <property type="match status" value="1"/>
</dbReference>
<dbReference type="HAMAP" id="MF_00691">
    <property type="entry name" value="PxpA"/>
    <property type="match status" value="1"/>
</dbReference>
<dbReference type="SUPFAM" id="SSF88713">
    <property type="entry name" value="Glycoside hydrolase/deacetylase"/>
    <property type="match status" value="1"/>
</dbReference>
<dbReference type="InterPro" id="IPR005501">
    <property type="entry name" value="LamB/YcsF/PxpA-like"/>
</dbReference>
<dbReference type="Pfam" id="PF03746">
    <property type="entry name" value="LamB_YcsF"/>
    <property type="match status" value="1"/>
</dbReference>
<keyword evidence="3" id="KW-1185">Reference proteome</keyword>
<evidence type="ECO:0000256" key="1">
    <source>
        <dbReference type="HAMAP-Rule" id="MF_00691"/>
    </source>
</evidence>
<comment type="function">
    <text evidence="1">Catalyzes the cleavage of 5-oxoproline to form L-glutamate coupled to the hydrolysis of ATP to ADP and inorganic phosphate.</text>
</comment>
<dbReference type="NCBIfam" id="NF003814">
    <property type="entry name" value="PRK05406.1-3"/>
    <property type="match status" value="1"/>
</dbReference>
<evidence type="ECO:0000313" key="3">
    <source>
        <dbReference type="Proteomes" id="UP000480246"/>
    </source>
</evidence>
<dbReference type="GO" id="GO:0017168">
    <property type="term" value="F:5-oxoprolinase (ATP-hydrolyzing) activity"/>
    <property type="evidence" value="ECO:0007669"/>
    <property type="project" value="UniProtKB-UniRule"/>
</dbReference>
<dbReference type="EMBL" id="WEID01000123">
    <property type="protein sequence ID" value="KAB8125857.1"/>
    <property type="molecule type" value="Genomic_DNA"/>
</dbReference>
<sequence length="244" mass="26826">MELNCDLGESFGNFQSGNDQAIIPYVDAVNIACGFHAGDVSTMQATVKLAKKHHVHIGAHPGFPDLQGFGRRKMELNESEVYGIVLYQIGALAAFARAEDTKIHHVKPHGALYNMACQNQSIAHAIARAVYDYNPDLILYGLANSLLTKAGEDVGLHVAHEVFADRTYQPDGTLTPRSEENAVIDNIETSLAQVELIMKEQCVITTGGNKINIKADTICVHSDTPEALEYVRRLKVLSERNREK</sequence>
<dbReference type="GO" id="GO:0005975">
    <property type="term" value="P:carbohydrate metabolic process"/>
    <property type="evidence" value="ECO:0007669"/>
    <property type="project" value="InterPro"/>
</dbReference>
<dbReference type="Gene3D" id="3.20.20.370">
    <property type="entry name" value="Glycoside hydrolase/deacetylase"/>
    <property type="match status" value="1"/>
</dbReference>
<gene>
    <name evidence="1" type="primary">pxpA</name>
    <name evidence="2" type="ORF">F9U64_21415</name>
</gene>
<proteinExistence type="inferred from homology"/>
<dbReference type="EC" id="3.5.2.9" evidence="1"/>
<dbReference type="NCBIfam" id="NF003816">
    <property type="entry name" value="PRK05406.1-5"/>
    <property type="match status" value="1"/>
</dbReference>
<comment type="subunit">
    <text evidence="1">Forms a complex composed of PxpA, PxpB and PxpC.</text>
</comment>
<organism evidence="2 3">
    <name type="scientific">Gracilibacillus oryzae</name>
    <dbReference type="NCBI Taxonomy" id="1672701"/>
    <lineage>
        <taxon>Bacteria</taxon>
        <taxon>Bacillati</taxon>
        <taxon>Bacillota</taxon>
        <taxon>Bacilli</taxon>
        <taxon>Bacillales</taxon>
        <taxon>Bacillaceae</taxon>
        <taxon>Gracilibacillus</taxon>
    </lineage>
</organism>
<keyword evidence="1" id="KW-0067">ATP-binding</keyword>
<protein>
    <recommendedName>
        <fullName evidence="1">5-oxoprolinase subunit A</fullName>
        <shortName evidence="1">5-OPase subunit A</shortName>
        <ecNumber evidence="1">3.5.2.9</ecNumber>
    </recommendedName>
    <alternativeName>
        <fullName evidence="1">5-oxoprolinase (ATP-hydrolyzing) subunit A</fullName>
    </alternativeName>
</protein>
<dbReference type="OrthoDB" id="9773478at2"/>
<dbReference type="InterPro" id="IPR011330">
    <property type="entry name" value="Glyco_hydro/deAcase_b/a-brl"/>
</dbReference>
<dbReference type="PANTHER" id="PTHR30292">
    <property type="entry name" value="UNCHARACTERIZED PROTEIN YBGL-RELATED"/>
    <property type="match status" value="1"/>
</dbReference>
<comment type="caution">
    <text evidence="2">The sequence shown here is derived from an EMBL/GenBank/DDBJ whole genome shotgun (WGS) entry which is preliminary data.</text>
</comment>
<keyword evidence="1" id="KW-0547">Nucleotide-binding</keyword>
<name>A0A7C8GR05_9BACI</name>
<evidence type="ECO:0000313" key="2">
    <source>
        <dbReference type="EMBL" id="KAB8125857.1"/>
    </source>
</evidence>
<dbReference type="RefSeq" id="WP_153406915.1">
    <property type="nucleotide sequence ID" value="NZ_ML762456.1"/>
</dbReference>
<comment type="similarity">
    <text evidence="1">Belongs to the LamB/PxpA family.</text>
</comment>